<dbReference type="OrthoDB" id="981551at2"/>
<dbReference type="AlphaFoldDB" id="A0A315Z5N5"/>
<keyword evidence="1" id="KW-0732">Signal</keyword>
<proteinExistence type="predicted"/>
<organism evidence="2 3">
    <name type="scientific">Sediminitomix flava</name>
    <dbReference type="NCBI Taxonomy" id="379075"/>
    <lineage>
        <taxon>Bacteria</taxon>
        <taxon>Pseudomonadati</taxon>
        <taxon>Bacteroidota</taxon>
        <taxon>Cytophagia</taxon>
        <taxon>Cytophagales</taxon>
        <taxon>Flammeovirgaceae</taxon>
        <taxon>Sediminitomix</taxon>
    </lineage>
</organism>
<accession>A0A315Z5N5</accession>
<dbReference type="Proteomes" id="UP000245535">
    <property type="component" value="Unassembled WGS sequence"/>
</dbReference>
<feature type="signal peptide" evidence="1">
    <location>
        <begin position="1"/>
        <end position="22"/>
    </location>
</feature>
<dbReference type="EMBL" id="QGDO01000006">
    <property type="protein sequence ID" value="PWJ39218.1"/>
    <property type="molecule type" value="Genomic_DNA"/>
</dbReference>
<name>A0A315Z5N5_SEDFL</name>
<evidence type="ECO:0000313" key="3">
    <source>
        <dbReference type="Proteomes" id="UP000245535"/>
    </source>
</evidence>
<feature type="chain" id="PRO_5016450953" description="Secreted protein" evidence="1">
    <location>
        <begin position="23"/>
        <end position="217"/>
    </location>
</feature>
<reference evidence="2 3" key="1">
    <citation type="submission" date="2018-03" db="EMBL/GenBank/DDBJ databases">
        <title>Genomic Encyclopedia of Archaeal and Bacterial Type Strains, Phase II (KMG-II): from individual species to whole genera.</title>
        <authorList>
            <person name="Goeker M."/>
        </authorList>
    </citation>
    <scope>NUCLEOTIDE SEQUENCE [LARGE SCALE GENOMIC DNA]</scope>
    <source>
        <strain evidence="2 3">DSM 28229</strain>
    </source>
</reference>
<comment type="caution">
    <text evidence="2">The sequence shown here is derived from an EMBL/GenBank/DDBJ whole genome shotgun (WGS) entry which is preliminary data.</text>
</comment>
<dbReference type="RefSeq" id="WP_109621048.1">
    <property type="nucleotide sequence ID" value="NZ_QGDO01000006.1"/>
</dbReference>
<evidence type="ECO:0000313" key="2">
    <source>
        <dbReference type="EMBL" id="PWJ39218.1"/>
    </source>
</evidence>
<keyword evidence="3" id="KW-1185">Reference proteome</keyword>
<protein>
    <recommendedName>
        <fullName evidence="4">Secreted protein</fullName>
    </recommendedName>
</protein>
<sequence length="217" mass="24967">MFFNRSTAIFFFLIFSSLLSFAQSEASKHPQFVVTKQQHPDMCHVGGLEITEGMVHSPKPHEFVDVLLFLQNYDGSWTRKFFTRKGSGPIKMKLSSCNFTGNYYAYAYFSKERPSTLPTSKDVEARHRKRGEKPKFRIAKKSPNPECHQNAPSWFLEQGEVFTPNGEAVEVTLFLQRHDGTWRKKHYSQIGSGFVDLNIQDCTLNGKYRTLVQIISL</sequence>
<evidence type="ECO:0000256" key="1">
    <source>
        <dbReference type="SAM" id="SignalP"/>
    </source>
</evidence>
<evidence type="ECO:0008006" key="4">
    <source>
        <dbReference type="Google" id="ProtNLM"/>
    </source>
</evidence>
<gene>
    <name evidence="2" type="ORF">BC781_106119</name>
</gene>